<organism evidence="9 10">
    <name type="scientific">Trichococcus patagoniensis</name>
    <dbReference type="NCBI Taxonomy" id="382641"/>
    <lineage>
        <taxon>Bacteria</taxon>
        <taxon>Bacillati</taxon>
        <taxon>Bacillota</taxon>
        <taxon>Bacilli</taxon>
        <taxon>Lactobacillales</taxon>
        <taxon>Carnobacteriaceae</taxon>
        <taxon>Trichococcus</taxon>
    </lineage>
</organism>
<dbReference type="GO" id="GO:0005886">
    <property type="term" value="C:plasma membrane"/>
    <property type="evidence" value="ECO:0007669"/>
    <property type="project" value="UniProtKB-SubCell"/>
</dbReference>
<name>A0A2T5IJZ9_9LACT</name>
<dbReference type="SUPFAM" id="SSF161098">
    <property type="entry name" value="MetI-like"/>
    <property type="match status" value="1"/>
</dbReference>
<dbReference type="PANTHER" id="PTHR30151">
    <property type="entry name" value="ALKANE SULFONATE ABC TRANSPORTER-RELATED, MEMBRANE SUBUNIT"/>
    <property type="match status" value="1"/>
</dbReference>
<dbReference type="InterPro" id="IPR000515">
    <property type="entry name" value="MetI-like"/>
</dbReference>
<protein>
    <submittedName>
        <fullName evidence="9">Taurine transport system permease protein</fullName>
    </submittedName>
</protein>
<evidence type="ECO:0000256" key="2">
    <source>
        <dbReference type="ARBA" id="ARBA00022448"/>
    </source>
</evidence>
<dbReference type="CDD" id="cd06261">
    <property type="entry name" value="TM_PBP2"/>
    <property type="match status" value="1"/>
</dbReference>
<evidence type="ECO:0000256" key="1">
    <source>
        <dbReference type="ARBA" id="ARBA00004651"/>
    </source>
</evidence>
<keyword evidence="10" id="KW-1185">Reference proteome</keyword>
<keyword evidence="4 7" id="KW-0812">Transmembrane</keyword>
<dbReference type="InterPro" id="IPR035906">
    <property type="entry name" value="MetI-like_sf"/>
</dbReference>
<feature type="transmembrane region" description="Helical" evidence="7">
    <location>
        <begin position="252"/>
        <end position="272"/>
    </location>
</feature>
<sequence>MKKADTLTSAALVSEQRIAGTAPKKRRKRIQPEKMITVGTVATILVLWYVVTALGLVNPILLPSPLAVWAAFTQILFNGYKGYSLLQHIGTSLWRLLSAFGLAVVVAIPLGLLSGFNSKIKAALDPIINFYRPLPPLAYYTLLVMALGIADASKVALLFLAAFAPIYVSCVSAVSKVNKDFINSAKTVGANKRQVFFHVILPSCLPDIMTSLRTALSVAYTTLVSAEMVAAMTGIGWLVLDASNYMRSDIVFVGIIIMGITGILLDRIIVIIQNKFVPWAGKY</sequence>
<dbReference type="GO" id="GO:0042918">
    <property type="term" value="P:alkanesulfonate transmembrane transport"/>
    <property type="evidence" value="ECO:0007669"/>
    <property type="project" value="UniProtKB-ARBA"/>
</dbReference>
<feature type="transmembrane region" description="Helical" evidence="7">
    <location>
        <begin position="93"/>
        <end position="113"/>
    </location>
</feature>
<evidence type="ECO:0000256" key="4">
    <source>
        <dbReference type="ARBA" id="ARBA00022692"/>
    </source>
</evidence>
<feature type="transmembrane region" description="Helical" evidence="7">
    <location>
        <begin position="156"/>
        <end position="174"/>
    </location>
</feature>
<evidence type="ECO:0000313" key="10">
    <source>
        <dbReference type="Proteomes" id="UP000244161"/>
    </source>
</evidence>
<evidence type="ECO:0000256" key="6">
    <source>
        <dbReference type="ARBA" id="ARBA00023136"/>
    </source>
</evidence>
<reference evidence="9 10" key="1">
    <citation type="submission" date="2018-04" db="EMBL/GenBank/DDBJ databases">
        <title>Genomic Encyclopedia of Archaeal and Bacterial Type Strains, Phase II (KMG-II): from individual species to whole genera.</title>
        <authorList>
            <person name="Goeker M."/>
        </authorList>
    </citation>
    <scope>NUCLEOTIDE SEQUENCE [LARGE SCALE GENOMIC DNA]</scope>
    <source>
        <strain evidence="9 10">DSM 18806</strain>
    </source>
</reference>
<dbReference type="FunFam" id="1.10.3720.10:FF:000003">
    <property type="entry name" value="Aliphatic sulfonate ABC transporter permease"/>
    <property type="match status" value="1"/>
</dbReference>
<comment type="subcellular location">
    <subcellularLocation>
        <location evidence="1 7">Cell membrane</location>
        <topology evidence="1 7">Multi-pass membrane protein</topology>
    </subcellularLocation>
</comment>
<feature type="transmembrane region" description="Helical" evidence="7">
    <location>
        <begin position="134"/>
        <end position="150"/>
    </location>
</feature>
<feature type="transmembrane region" description="Helical" evidence="7">
    <location>
        <begin position="218"/>
        <end position="240"/>
    </location>
</feature>
<evidence type="ECO:0000259" key="8">
    <source>
        <dbReference type="PROSITE" id="PS50928"/>
    </source>
</evidence>
<feature type="transmembrane region" description="Helical" evidence="7">
    <location>
        <begin position="35"/>
        <end position="57"/>
    </location>
</feature>
<dbReference type="EMBL" id="QAOM01000010">
    <property type="protein sequence ID" value="PTQ84149.1"/>
    <property type="molecule type" value="Genomic_DNA"/>
</dbReference>
<dbReference type="Gene3D" id="1.10.3720.10">
    <property type="entry name" value="MetI-like"/>
    <property type="match status" value="1"/>
</dbReference>
<evidence type="ECO:0000313" key="9">
    <source>
        <dbReference type="EMBL" id="PTQ84149.1"/>
    </source>
</evidence>
<keyword evidence="6 7" id="KW-0472">Membrane</keyword>
<keyword evidence="3" id="KW-1003">Cell membrane</keyword>
<dbReference type="PROSITE" id="PS50928">
    <property type="entry name" value="ABC_TM1"/>
    <property type="match status" value="1"/>
</dbReference>
<accession>A0A2T5IJZ9</accession>
<dbReference type="AlphaFoldDB" id="A0A2T5IJZ9"/>
<evidence type="ECO:0000256" key="5">
    <source>
        <dbReference type="ARBA" id="ARBA00022989"/>
    </source>
</evidence>
<feature type="domain" description="ABC transmembrane type-1" evidence="8">
    <location>
        <begin position="89"/>
        <end position="269"/>
    </location>
</feature>
<gene>
    <name evidence="9" type="ORF">C8U37_11066</name>
</gene>
<keyword evidence="2 7" id="KW-0813">Transport</keyword>
<dbReference type="PANTHER" id="PTHR30151:SF25">
    <property type="entry name" value="TAURINE TRANSPORT SYSTEM PERMEASE PROTEIN TAUC"/>
    <property type="match status" value="1"/>
</dbReference>
<comment type="similarity">
    <text evidence="7">Belongs to the binding-protein-dependent transport system permease family.</text>
</comment>
<dbReference type="OrthoDB" id="9804353at2"/>
<dbReference type="RefSeq" id="WP_108032781.1">
    <property type="nucleotide sequence ID" value="NZ_QAOM01000010.1"/>
</dbReference>
<dbReference type="Proteomes" id="UP000244161">
    <property type="component" value="Unassembled WGS sequence"/>
</dbReference>
<dbReference type="GO" id="GO:0010438">
    <property type="term" value="P:cellular response to sulfur starvation"/>
    <property type="evidence" value="ECO:0007669"/>
    <property type="project" value="TreeGrafter"/>
</dbReference>
<keyword evidence="5 7" id="KW-1133">Transmembrane helix</keyword>
<evidence type="ECO:0000256" key="7">
    <source>
        <dbReference type="RuleBase" id="RU363032"/>
    </source>
</evidence>
<evidence type="ECO:0000256" key="3">
    <source>
        <dbReference type="ARBA" id="ARBA00022475"/>
    </source>
</evidence>
<comment type="caution">
    <text evidence="9">The sequence shown here is derived from an EMBL/GenBank/DDBJ whole genome shotgun (WGS) entry which is preliminary data.</text>
</comment>
<proteinExistence type="inferred from homology"/>
<dbReference type="Pfam" id="PF00528">
    <property type="entry name" value="BPD_transp_1"/>
    <property type="match status" value="1"/>
</dbReference>